<feature type="active site" description="Nucleophile" evidence="10">
    <location>
        <position position="29"/>
    </location>
</feature>
<dbReference type="AlphaFoldDB" id="A0A8H4P896"/>
<dbReference type="InterPro" id="IPR000254">
    <property type="entry name" value="CBD"/>
</dbReference>
<dbReference type="PROSITE" id="PS51164">
    <property type="entry name" value="CBM1_2"/>
    <property type="match status" value="1"/>
</dbReference>
<dbReference type="GO" id="GO:0030245">
    <property type="term" value="P:cellulose catabolic process"/>
    <property type="evidence" value="ECO:0007669"/>
    <property type="project" value="UniProtKB-KW"/>
</dbReference>
<evidence type="ECO:0000259" key="13">
    <source>
        <dbReference type="PROSITE" id="PS51164"/>
    </source>
</evidence>
<evidence type="ECO:0000256" key="9">
    <source>
        <dbReference type="ARBA" id="ARBA00023326"/>
    </source>
</evidence>
<dbReference type="CDD" id="cd22278">
    <property type="entry name" value="DPBB_GH45_endoglucanase"/>
    <property type="match status" value="1"/>
</dbReference>
<dbReference type="PROSITE" id="PS01140">
    <property type="entry name" value="GLYCOSYL_HYDROL_F45"/>
    <property type="match status" value="1"/>
</dbReference>
<dbReference type="OrthoDB" id="10035502at2759"/>
<keyword evidence="7" id="KW-0119">Carbohydrate metabolism</keyword>
<feature type="compositionally biased region" description="Low complexity" evidence="11">
    <location>
        <begin position="338"/>
        <end position="363"/>
    </location>
</feature>
<proteinExistence type="inferred from homology"/>
<reference evidence="14 15" key="1">
    <citation type="submission" date="2020-01" db="EMBL/GenBank/DDBJ databases">
        <title>Identification and distribution of gene clusters putatively required for synthesis of sphingolipid metabolism inhibitors in phylogenetically diverse species of the filamentous fungus Fusarium.</title>
        <authorList>
            <person name="Kim H.-S."/>
            <person name="Busman M."/>
            <person name="Brown D.W."/>
            <person name="Divon H."/>
            <person name="Uhlig S."/>
            <person name="Proctor R.H."/>
        </authorList>
    </citation>
    <scope>NUCLEOTIDE SEQUENCE [LARGE SCALE GENOMIC DNA]</scope>
    <source>
        <strain evidence="14 15">NRRL 20459</strain>
    </source>
</reference>
<evidence type="ECO:0000313" key="14">
    <source>
        <dbReference type="EMBL" id="KAF4462900.1"/>
    </source>
</evidence>
<dbReference type="PANTHER" id="PTHR39730">
    <property type="entry name" value="ENDOGLUCANASE 1"/>
    <property type="match status" value="1"/>
</dbReference>
<evidence type="ECO:0000313" key="15">
    <source>
        <dbReference type="Proteomes" id="UP000554235"/>
    </source>
</evidence>
<keyword evidence="15" id="KW-1185">Reference proteome</keyword>
<dbReference type="InterPro" id="IPR000334">
    <property type="entry name" value="Glyco_hydro_45"/>
</dbReference>
<dbReference type="InterPro" id="IPR036908">
    <property type="entry name" value="RlpA-like_sf"/>
</dbReference>
<protein>
    <recommendedName>
        <fullName evidence="3 10">Cellulase</fullName>
        <ecNumber evidence="3 10">3.2.1.4</ecNumber>
    </recommendedName>
</protein>
<evidence type="ECO:0000256" key="11">
    <source>
        <dbReference type="SAM" id="MobiDB-lite"/>
    </source>
</evidence>
<dbReference type="EC" id="3.2.1.4" evidence="3 10"/>
<evidence type="ECO:0000256" key="6">
    <source>
        <dbReference type="ARBA" id="ARBA00023001"/>
    </source>
</evidence>
<comment type="catalytic activity">
    <reaction evidence="1 10">
        <text>Endohydrolysis of (1-&gt;4)-beta-D-glucosidic linkages in cellulose, lichenin and cereal beta-D-glucans.</text>
        <dbReference type="EC" id="3.2.1.4"/>
    </reaction>
</comment>
<comment type="similarity">
    <text evidence="2">Belongs to the glycosyl hydrolase 45 (cellulase K) family.</text>
</comment>
<evidence type="ECO:0000256" key="12">
    <source>
        <dbReference type="SAM" id="SignalP"/>
    </source>
</evidence>
<dbReference type="EMBL" id="JAADYS010001461">
    <property type="protein sequence ID" value="KAF4462900.1"/>
    <property type="molecule type" value="Genomic_DNA"/>
</dbReference>
<keyword evidence="5" id="KW-0378">Hydrolase</keyword>
<feature type="domain" description="CBM1" evidence="13">
    <location>
        <begin position="362"/>
        <end position="401"/>
    </location>
</feature>
<dbReference type="InterPro" id="IPR035971">
    <property type="entry name" value="CBD_sf"/>
</dbReference>
<dbReference type="SUPFAM" id="SSF57180">
    <property type="entry name" value="Cellulose-binding domain"/>
    <property type="match status" value="1"/>
</dbReference>
<evidence type="ECO:0000256" key="8">
    <source>
        <dbReference type="ARBA" id="ARBA00023295"/>
    </source>
</evidence>
<name>A0A8H4P896_9HYPO</name>
<dbReference type="SMART" id="SM00236">
    <property type="entry name" value="fCBD"/>
    <property type="match status" value="1"/>
</dbReference>
<dbReference type="GO" id="GO:0005576">
    <property type="term" value="C:extracellular region"/>
    <property type="evidence" value="ECO:0007669"/>
    <property type="project" value="InterPro"/>
</dbReference>
<dbReference type="GO" id="GO:0030248">
    <property type="term" value="F:cellulose binding"/>
    <property type="evidence" value="ECO:0007669"/>
    <property type="project" value="InterPro"/>
</dbReference>
<dbReference type="GO" id="GO:0008810">
    <property type="term" value="F:cellulase activity"/>
    <property type="evidence" value="ECO:0007669"/>
    <property type="project" value="UniProtKB-EC"/>
</dbReference>
<evidence type="ECO:0000256" key="3">
    <source>
        <dbReference type="ARBA" id="ARBA00012601"/>
    </source>
</evidence>
<dbReference type="SUPFAM" id="SSF50685">
    <property type="entry name" value="Barwin-like endoglucanases"/>
    <property type="match status" value="1"/>
</dbReference>
<dbReference type="Pfam" id="PF02015">
    <property type="entry name" value="Glyco_hydro_45"/>
    <property type="match status" value="1"/>
</dbReference>
<feature type="region of interest" description="Disordered" evidence="11">
    <location>
        <begin position="228"/>
        <end position="365"/>
    </location>
</feature>
<keyword evidence="4 12" id="KW-0732">Signal</keyword>
<dbReference type="PANTHER" id="PTHR39730:SF1">
    <property type="entry name" value="ENDOGLUCANASE 1"/>
    <property type="match status" value="1"/>
</dbReference>
<evidence type="ECO:0000256" key="2">
    <source>
        <dbReference type="ARBA" id="ARBA00007793"/>
    </source>
</evidence>
<dbReference type="PROSITE" id="PS00562">
    <property type="entry name" value="CBM1_1"/>
    <property type="match status" value="1"/>
</dbReference>
<keyword evidence="6" id="KW-0136">Cellulose degradation</keyword>
<keyword evidence="8" id="KW-0326">Glycosidase</keyword>
<feature type="compositionally biased region" description="Polar residues" evidence="11">
    <location>
        <begin position="252"/>
        <end position="268"/>
    </location>
</feature>
<organism evidence="14 15">
    <name type="scientific">Fusarium albosuccineum</name>
    <dbReference type="NCBI Taxonomy" id="1237068"/>
    <lineage>
        <taxon>Eukaryota</taxon>
        <taxon>Fungi</taxon>
        <taxon>Dikarya</taxon>
        <taxon>Ascomycota</taxon>
        <taxon>Pezizomycotina</taxon>
        <taxon>Sordariomycetes</taxon>
        <taxon>Hypocreomycetidae</taxon>
        <taxon>Hypocreales</taxon>
        <taxon>Nectriaceae</taxon>
        <taxon>Fusarium</taxon>
        <taxon>Fusarium decemcellulare species complex</taxon>
    </lineage>
</organism>
<feature type="compositionally biased region" description="Polar residues" evidence="11">
    <location>
        <begin position="275"/>
        <end position="307"/>
    </location>
</feature>
<feature type="compositionally biased region" description="Low complexity" evidence="11">
    <location>
        <begin position="232"/>
        <end position="251"/>
    </location>
</feature>
<evidence type="ECO:0000256" key="1">
    <source>
        <dbReference type="ARBA" id="ARBA00000966"/>
    </source>
</evidence>
<sequence>MRSYALFALAGPLAVRAASGSGQSTRYWDCCKPSCAWDDKASVSAPVLTCDKNDNPISDANTKSGCDGGSSYTCSNNSPWAVNDNLAYGFAATKLSGGSESSWCCACYALTFTTGAVKGKTMVVQSTNTGGDLGENHFDIQMPGGGVGIFDGCSSQFGGLGGAQYGGISSRSDCDSFPELLKDGCYWRFDWFENADNPDFTFEQIQCPKALTDISGCVRDDDSSFPAFTGDTSSSGSSGSSKASTSKVAASQVEQKTAVTESKQTQAPATEEKTSQVQQPANSQTQVQEENSASEPQTTEVPATQETEAPVNQEPETPQTTTKKVRGSKTRSGCSVPTKAKSTAQASAKASATKSASSSSQSTVAVYHQCGGSKSAYPDGDLACASGSTCVKQNEYYSQCVPN</sequence>
<accession>A0A8H4P896</accession>
<evidence type="ECO:0000256" key="7">
    <source>
        <dbReference type="ARBA" id="ARBA00023277"/>
    </source>
</evidence>
<dbReference type="Pfam" id="PF00734">
    <property type="entry name" value="CBM_1"/>
    <property type="match status" value="1"/>
</dbReference>
<gene>
    <name evidence="14" type="ORF">FALBO_10283</name>
</gene>
<keyword evidence="9" id="KW-0624">Polysaccharide degradation</keyword>
<evidence type="ECO:0000256" key="4">
    <source>
        <dbReference type="ARBA" id="ARBA00022729"/>
    </source>
</evidence>
<feature type="signal peptide" evidence="12">
    <location>
        <begin position="1"/>
        <end position="17"/>
    </location>
</feature>
<comment type="caution">
    <text evidence="14">The sequence shown here is derived from an EMBL/GenBank/DDBJ whole genome shotgun (WGS) entry which is preliminary data.</text>
</comment>
<evidence type="ECO:0000256" key="5">
    <source>
        <dbReference type="ARBA" id="ARBA00022801"/>
    </source>
</evidence>
<dbReference type="Gene3D" id="2.40.40.10">
    <property type="entry name" value="RlpA-like domain"/>
    <property type="match status" value="1"/>
</dbReference>
<evidence type="ECO:0000256" key="10">
    <source>
        <dbReference type="PROSITE-ProRule" id="PRU10069"/>
    </source>
</evidence>
<dbReference type="InterPro" id="IPR052288">
    <property type="entry name" value="GH45_Enzymes"/>
</dbReference>
<dbReference type="Proteomes" id="UP000554235">
    <property type="component" value="Unassembled WGS sequence"/>
</dbReference>
<feature type="chain" id="PRO_5034913722" description="Cellulase" evidence="12">
    <location>
        <begin position="18"/>
        <end position="403"/>
    </location>
</feature>